<keyword evidence="1" id="KW-0472">Membrane</keyword>
<gene>
    <name evidence="2" type="ORF">FC32_GL001082</name>
</gene>
<dbReference type="EMBL" id="AZFT01000053">
    <property type="protein sequence ID" value="KRL83820.1"/>
    <property type="molecule type" value="Genomic_DNA"/>
</dbReference>
<comment type="caution">
    <text evidence="2">The sequence shown here is derived from an EMBL/GenBank/DDBJ whole genome shotgun (WGS) entry which is preliminary data.</text>
</comment>
<dbReference type="AlphaFoldDB" id="A0A0R1TQU9"/>
<feature type="transmembrane region" description="Helical" evidence="1">
    <location>
        <begin position="21"/>
        <end position="39"/>
    </location>
</feature>
<dbReference type="STRING" id="1423724.FC32_GL001082"/>
<name>A0A0R1TQU9_9LACO</name>
<keyword evidence="1" id="KW-1133">Transmembrane helix</keyword>
<organism evidence="2 3">
    <name type="scientific">Ligilactobacillus apodemi DSM 16634 = JCM 16172</name>
    <dbReference type="NCBI Taxonomy" id="1423724"/>
    <lineage>
        <taxon>Bacteria</taxon>
        <taxon>Bacillati</taxon>
        <taxon>Bacillota</taxon>
        <taxon>Bacilli</taxon>
        <taxon>Lactobacillales</taxon>
        <taxon>Lactobacillaceae</taxon>
        <taxon>Ligilactobacillus</taxon>
    </lineage>
</organism>
<keyword evidence="1" id="KW-0812">Transmembrane</keyword>
<keyword evidence="3" id="KW-1185">Reference proteome</keyword>
<evidence type="ECO:0000313" key="2">
    <source>
        <dbReference type="EMBL" id="KRL83820.1"/>
    </source>
</evidence>
<sequence length="90" mass="10598">MQWMGWILAKKEGEMMLRSKIFWSICLLVAVSLFLASLVEQNLWLLLGAGIVATITYFLADDVLFAEYNQKRELKRQKLQKAFDDRRKKE</sequence>
<evidence type="ECO:0000313" key="3">
    <source>
        <dbReference type="Proteomes" id="UP000051324"/>
    </source>
</evidence>
<reference evidence="2 3" key="1">
    <citation type="journal article" date="2015" name="Genome Announc.">
        <title>Expanding the biotechnology potential of lactobacilli through comparative genomics of 213 strains and associated genera.</title>
        <authorList>
            <person name="Sun Z."/>
            <person name="Harris H.M."/>
            <person name="McCann A."/>
            <person name="Guo C."/>
            <person name="Argimon S."/>
            <person name="Zhang W."/>
            <person name="Yang X."/>
            <person name="Jeffery I.B."/>
            <person name="Cooney J.C."/>
            <person name="Kagawa T.F."/>
            <person name="Liu W."/>
            <person name="Song Y."/>
            <person name="Salvetti E."/>
            <person name="Wrobel A."/>
            <person name="Rasinkangas P."/>
            <person name="Parkhill J."/>
            <person name="Rea M.C."/>
            <person name="O'Sullivan O."/>
            <person name="Ritari J."/>
            <person name="Douillard F.P."/>
            <person name="Paul Ross R."/>
            <person name="Yang R."/>
            <person name="Briner A.E."/>
            <person name="Felis G.E."/>
            <person name="de Vos W.M."/>
            <person name="Barrangou R."/>
            <person name="Klaenhammer T.R."/>
            <person name="Caufield P.W."/>
            <person name="Cui Y."/>
            <person name="Zhang H."/>
            <person name="O'Toole P.W."/>
        </authorList>
    </citation>
    <scope>NUCLEOTIDE SEQUENCE [LARGE SCALE GENOMIC DNA]</scope>
    <source>
        <strain evidence="2 3">DSM 16634</strain>
    </source>
</reference>
<evidence type="ECO:0000256" key="1">
    <source>
        <dbReference type="SAM" id="Phobius"/>
    </source>
</evidence>
<dbReference type="PATRIC" id="fig|1423724.4.peg.1125"/>
<proteinExistence type="predicted"/>
<feature type="transmembrane region" description="Helical" evidence="1">
    <location>
        <begin position="45"/>
        <end position="66"/>
    </location>
</feature>
<protein>
    <submittedName>
        <fullName evidence="2">Uncharacterized protein</fullName>
    </submittedName>
</protein>
<dbReference type="Proteomes" id="UP000051324">
    <property type="component" value="Unassembled WGS sequence"/>
</dbReference>
<accession>A0A0R1TQU9</accession>